<evidence type="ECO:0000313" key="2">
    <source>
        <dbReference type="EMBL" id="KAF2273375.1"/>
    </source>
</evidence>
<dbReference type="OrthoDB" id="5377213at2759"/>
<accession>A0A6A6JAN1</accession>
<organism evidence="2 3">
    <name type="scientific">Westerdykella ornata</name>
    <dbReference type="NCBI Taxonomy" id="318751"/>
    <lineage>
        <taxon>Eukaryota</taxon>
        <taxon>Fungi</taxon>
        <taxon>Dikarya</taxon>
        <taxon>Ascomycota</taxon>
        <taxon>Pezizomycotina</taxon>
        <taxon>Dothideomycetes</taxon>
        <taxon>Pleosporomycetidae</taxon>
        <taxon>Pleosporales</taxon>
        <taxon>Sporormiaceae</taxon>
        <taxon>Westerdykella</taxon>
    </lineage>
</organism>
<feature type="region of interest" description="Disordered" evidence="1">
    <location>
        <begin position="512"/>
        <end position="584"/>
    </location>
</feature>
<feature type="region of interest" description="Disordered" evidence="1">
    <location>
        <begin position="325"/>
        <end position="391"/>
    </location>
</feature>
<feature type="compositionally biased region" description="Polar residues" evidence="1">
    <location>
        <begin position="371"/>
        <end position="385"/>
    </location>
</feature>
<dbReference type="EMBL" id="ML986510">
    <property type="protein sequence ID" value="KAF2273375.1"/>
    <property type="molecule type" value="Genomic_DNA"/>
</dbReference>
<gene>
    <name evidence="2" type="ORF">EI97DRAFT_444907</name>
</gene>
<evidence type="ECO:0000313" key="3">
    <source>
        <dbReference type="Proteomes" id="UP000800097"/>
    </source>
</evidence>
<reference evidence="2" key="1">
    <citation type="journal article" date="2020" name="Stud. Mycol.">
        <title>101 Dothideomycetes genomes: a test case for predicting lifestyles and emergence of pathogens.</title>
        <authorList>
            <person name="Haridas S."/>
            <person name="Albert R."/>
            <person name="Binder M."/>
            <person name="Bloem J."/>
            <person name="Labutti K."/>
            <person name="Salamov A."/>
            <person name="Andreopoulos B."/>
            <person name="Baker S."/>
            <person name="Barry K."/>
            <person name="Bills G."/>
            <person name="Bluhm B."/>
            <person name="Cannon C."/>
            <person name="Castanera R."/>
            <person name="Culley D."/>
            <person name="Daum C."/>
            <person name="Ezra D."/>
            <person name="Gonzalez J."/>
            <person name="Henrissat B."/>
            <person name="Kuo A."/>
            <person name="Liang C."/>
            <person name="Lipzen A."/>
            <person name="Lutzoni F."/>
            <person name="Magnuson J."/>
            <person name="Mondo S."/>
            <person name="Nolan M."/>
            <person name="Ohm R."/>
            <person name="Pangilinan J."/>
            <person name="Park H.-J."/>
            <person name="Ramirez L."/>
            <person name="Alfaro M."/>
            <person name="Sun H."/>
            <person name="Tritt A."/>
            <person name="Yoshinaga Y."/>
            <person name="Zwiers L.-H."/>
            <person name="Turgeon B."/>
            <person name="Goodwin S."/>
            <person name="Spatafora J."/>
            <person name="Crous P."/>
            <person name="Grigoriev I."/>
        </authorList>
    </citation>
    <scope>NUCLEOTIDE SEQUENCE</scope>
    <source>
        <strain evidence="2">CBS 379.55</strain>
    </source>
</reference>
<dbReference type="Proteomes" id="UP000800097">
    <property type="component" value="Unassembled WGS sequence"/>
</dbReference>
<feature type="region of interest" description="Disordered" evidence="1">
    <location>
        <begin position="258"/>
        <end position="294"/>
    </location>
</feature>
<dbReference type="GeneID" id="54553105"/>
<dbReference type="AlphaFoldDB" id="A0A6A6JAN1"/>
<protein>
    <submittedName>
        <fullName evidence="2">Uncharacterized protein</fullName>
    </submittedName>
</protein>
<evidence type="ECO:0000256" key="1">
    <source>
        <dbReference type="SAM" id="MobiDB-lite"/>
    </source>
</evidence>
<feature type="compositionally biased region" description="Basic and acidic residues" evidence="1">
    <location>
        <begin position="512"/>
        <end position="554"/>
    </location>
</feature>
<name>A0A6A6JAN1_WESOR</name>
<feature type="compositionally biased region" description="Low complexity" evidence="1">
    <location>
        <begin position="345"/>
        <end position="359"/>
    </location>
</feature>
<dbReference type="RefSeq" id="XP_033650914.1">
    <property type="nucleotide sequence ID" value="XM_033799930.1"/>
</dbReference>
<sequence length="642" mass="70850">MNRRESGTAGAGGADDLQVNKSPSSQHYFFRLFMFVPFSATHRWRTAISRCGSGGGPEWRRVRRWRGPLSADGDLLRSGEAAPAEGERRERTTVPLWIASTLGMHKDLASPKAVCGSKPYCGSNNAALGQRSNCCCSQNDPLKQASKQYSVLCTEYIEREIYQALSSVVDLLDLAHRLFSLTPLSSSSLPRLRHVALRPHSPPCWLGDAVHRSSPFHHITGHQMGPSRVQGRLHKRGTSAPTMIASPTALNPLPDSEAFLFKRSPTPSTTHEEPWNAPARPQPIHASSSSHHSNKTKLYLRKLSSGRDAHSLDLSRPAAENEGLAGLGITDYSPSVTSRARHTRSTSTNSHFSTSSSLRPTAPYMPPILPTPSSYTPPHTRSTPPSVLGHESDVDAIMADDELRLWQNTKRRSASIASSAPAVAPPLRIYTPSSSARNGESFSHSSASLVSPIAQARSRGDTLKSIDTATSPSSRTSFDKAFTFIRGGGRDSPVDPAARAASIRAARIAFQQKEEAKERKHDKEASKLAERQNQKLYKKEERQRRKSEHMDRPHYPASAADSYNEKSTPRPSIGGRQYSDAYHPHAETTLPVFVPTVRDSEKRGMRHPKVTGARAAKSRWIRFVTWFKTRILRISNRVHVRS</sequence>
<proteinExistence type="predicted"/>
<keyword evidence="3" id="KW-1185">Reference proteome</keyword>